<proteinExistence type="predicted"/>
<reference evidence="4 7" key="3">
    <citation type="submission" date="2019-07" db="EMBL/GenBank/DDBJ databases">
        <title>Whole genome shotgun sequence of Flavobacterium glycines NBRC 105008.</title>
        <authorList>
            <person name="Hosoyama A."/>
            <person name="Uohara A."/>
            <person name="Ohji S."/>
            <person name="Ichikawa N."/>
        </authorList>
    </citation>
    <scope>NUCLEOTIDE SEQUENCE [LARGE SCALE GENOMIC DNA]</scope>
    <source>
        <strain evidence="4 7">NBRC 105008</strain>
    </source>
</reference>
<feature type="chain" id="PRO_5036306165" evidence="1">
    <location>
        <begin position="29"/>
        <end position="550"/>
    </location>
</feature>
<protein>
    <submittedName>
        <fullName evidence="5">G-D-S-L family lipolytic protein</fullName>
    </submittedName>
</protein>
<dbReference type="InterPro" id="IPR001375">
    <property type="entry name" value="Peptidase_S9_cat"/>
</dbReference>
<dbReference type="Pfam" id="PF00326">
    <property type="entry name" value="Peptidase_S9"/>
    <property type="match status" value="1"/>
</dbReference>
<gene>
    <name evidence="5" type="ORF">FBGL_01760</name>
    <name evidence="4" type="ORF">FGL01_00390</name>
</gene>
<dbReference type="GO" id="GO:0006508">
    <property type="term" value="P:proteolysis"/>
    <property type="evidence" value="ECO:0007669"/>
    <property type="project" value="InterPro"/>
</dbReference>
<comment type="caution">
    <text evidence="5">The sequence shown here is derived from an EMBL/GenBank/DDBJ whole genome shotgun (WGS) entry which is preliminary data.</text>
</comment>
<dbReference type="PANTHER" id="PTHR30383">
    <property type="entry name" value="THIOESTERASE 1/PROTEASE 1/LYSOPHOSPHOLIPASE L1"/>
    <property type="match status" value="1"/>
</dbReference>
<dbReference type="InterPro" id="IPR029058">
    <property type="entry name" value="AB_hydrolase_fold"/>
</dbReference>
<keyword evidence="1" id="KW-0732">Signal</keyword>
<evidence type="ECO:0000313" key="6">
    <source>
        <dbReference type="Proteomes" id="UP000093226"/>
    </source>
</evidence>
<dbReference type="Gene3D" id="3.40.50.1110">
    <property type="entry name" value="SGNH hydrolase"/>
    <property type="match status" value="1"/>
</dbReference>
<dbReference type="InterPro" id="IPR036514">
    <property type="entry name" value="SGNH_hydro_sf"/>
</dbReference>
<accession>A0A1B9DYG2</accession>
<feature type="signal peptide" evidence="1">
    <location>
        <begin position="1"/>
        <end position="28"/>
    </location>
</feature>
<dbReference type="GO" id="GO:0008236">
    <property type="term" value="F:serine-type peptidase activity"/>
    <property type="evidence" value="ECO:0007669"/>
    <property type="project" value="InterPro"/>
</dbReference>
<dbReference type="PANTHER" id="PTHR30383:SF29">
    <property type="entry name" value="SGNH HYDROLASE-TYPE ESTERASE DOMAIN-CONTAINING PROTEIN"/>
    <property type="match status" value="1"/>
</dbReference>
<dbReference type="EMBL" id="LVEO01000002">
    <property type="protein sequence ID" value="OCB74719.1"/>
    <property type="molecule type" value="Genomic_DNA"/>
</dbReference>
<evidence type="ECO:0000313" key="4">
    <source>
        <dbReference type="EMBL" id="GEL09300.1"/>
    </source>
</evidence>
<name>A0A1B9DYG2_9FLAO</name>
<dbReference type="Pfam" id="PF13472">
    <property type="entry name" value="Lipase_GDSL_2"/>
    <property type="match status" value="1"/>
</dbReference>
<dbReference type="STRING" id="551990.SAMN05192550_1704"/>
<evidence type="ECO:0000256" key="1">
    <source>
        <dbReference type="SAM" id="SignalP"/>
    </source>
</evidence>
<dbReference type="Proteomes" id="UP000093226">
    <property type="component" value="Unassembled WGS sequence"/>
</dbReference>
<feature type="domain" description="Peptidase S9 prolyl oligopeptidase catalytic" evidence="2">
    <location>
        <begin position="119"/>
        <end position="258"/>
    </location>
</feature>
<dbReference type="GO" id="GO:0016788">
    <property type="term" value="F:hydrolase activity, acting on ester bonds"/>
    <property type="evidence" value="ECO:0007669"/>
    <property type="project" value="UniProtKB-ARBA"/>
</dbReference>
<dbReference type="InterPro" id="IPR013830">
    <property type="entry name" value="SGNH_hydro"/>
</dbReference>
<dbReference type="SUPFAM" id="SSF53474">
    <property type="entry name" value="alpha/beta-Hydrolases"/>
    <property type="match status" value="1"/>
</dbReference>
<evidence type="ECO:0000259" key="3">
    <source>
        <dbReference type="Pfam" id="PF13472"/>
    </source>
</evidence>
<dbReference type="Proteomes" id="UP000321579">
    <property type="component" value="Unassembled WGS sequence"/>
</dbReference>
<dbReference type="EMBL" id="BJVF01000001">
    <property type="protein sequence ID" value="GEL09300.1"/>
    <property type="molecule type" value="Genomic_DNA"/>
</dbReference>
<dbReference type="Gene3D" id="3.40.50.1820">
    <property type="entry name" value="alpha/beta hydrolase"/>
    <property type="match status" value="1"/>
</dbReference>
<dbReference type="InterPro" id="IPR051532">
    <property type="entry name" value="Ester_Hydrolysis_Enzymes"/>
</dbReference>
<reference evidence="6" key="1">
    <citation type="submission" date="2016-03" db="EMBL/GenBank/DDBJ databases">
        <title>Draft genome sequence of Paenibacillus glacialis DSM 22343.</title>
        <authorList>
            <person name="Shin S.-K."/>
            <person name="Yi H."/>
        </authorList>
    </citation>
    <scope>NUCLEOTIDE SEQUENCE [LARGE SCALE GENOMIC DNA]</scope>
    <source>
        <strain evidence="6">NBRC 105008</strain>
    </source>
</reference>
<evidence type="ECO:0000313" key="7">
    <source>
        <dbReference type="Proteomes" id="UP000321579"/>
    </source>
</evidence>
<organism evidence="5 6">
    <name type="scientific">Flavobacterium glycines</name>
    <dbReference type="NCBI Taxonomy" id="551990"/>
    <lineage>
        <taxon>Bacteria</taxon>
        <taxon>Pseudomonadati</taxon>
        <taxon>Bacteroidota</taxon>
        <taxon>Flavobacteriia</taxon>
        <taxon>Flavobacteriales</taxon>
        <taxon>Flavobacteriaceae</taxon>
        <taxon>Flavobacterium</taxon>
    </lineage>
</organism>
<dbReference type="SUPFAM" id="SSF52266">
    <property type="entry name" value="SGNH hydrolase"/>
    <property type="match status" value="1"/>
</dbReference>
<dbReference type="AlphaFoldDB" id="A0A1B9DYG2"/>
<reference evidence="5" key="2">
    <citation type="submission" date="2016-03" db="EMBL/GenBank/DDBJ databases">
        <authorList>
            <person name="Ploux O."/>
        </authorList>
    </citation>
    <scope>NUCLEOTIDE SEQUENCE</scope>
    <source>
        <strain evidence="5">NBRC 105008</strain>
    </source>
</reference>
<feature type="domain" description="SGNH hydrolase-type esterase" evidence="3">
    <location>
        <begin position="358"/>
        <end position="535"/>
    </location>
</feature>
<evidence type="ECO:0000259" key="2">
    <source>
        <dbReference type="Pfam" id="PF00326"/>
    </source>
</evidence>
<sequence>MCKMRKPIKSILIGFFIIFPMLNLFSQADPVWDDTSKNSWNTAFQKVEIPSSLDGKTQKAYFYSSKSKTKKPLIVSLHTWSGDYTQKDPLCNEILARDWNYIHPDFRGANNKSDAMVSPKVISDIEDAIQYALKNSNSDPEDVHIVGVSGGGLATLAAYMNIKYPVKSFSAWAPIADLESWYWESKGRKQKYAADILKATSTDTVFNTEEARRRSPLLQAFPKDLRKDAKLYIYEGIHDGYTGSVPITHSINMYNRLVGELKYGSAKLDEIMPKASNDSDLVSEKEIISLVTKQYNPAFDKKNKLFDRNIYLSREFGNIQLKIFEGGHEQIPQALGLIPVKNTINLKYNILTLGDSNGEIKAGWVAQLKKMMPNANIVNISKSGRTIGFDNGGRKDLNALANIDDYLNEANAKIGNKKYDFIIVCLGTNDTKKDFADKQKEVVANFDTLLSKITQHPLSKKSKPKFIYVTPPPMRTKNVLEKYNGGNERIEQLIPQFTSIAQAKKFAVIDVYHPLLGILDYYAEDGIHMAGSGQEIIAADIIETIQKIKK</sequence>
<evidence type="ECO:0000313" key="5">
    <source>
        <dbReference type="EMBL" id="OCB74719.1"/>
    </source>
</evidence>